<dbReference type="PANTHER" id="PTHR30511:SF0">
    <property type="entry name" value="ALANINE RACEMASE, CATABOLIC-RELATED"/>
    <property type="match status" value="1"/>
</dbReference>
<dbReference type="SMART" id="SM01005">
    <property type="entry name" value="Ala_racemase_C"/>
    <property type="match status" value="1"/>
</dbReference>
<evidence type="ECO:0000256" key="1">
    <source>
        <dbReference type="ARBA" id="ARBA00001933"/>
    </source>
</evidence>
<dbReference type="Gene3D" id="2.40.37.10">
    <property type="entry name" value="Lyase, Ornithine Decarboxylase, Chain A, domain 1"/>
    <property type="match status" value="1"/>
</dbReference>
<proteinExistence type="predicted"/>
<protein>
    <submittedName>
        <fullName evidence="6">Alanine racemase</fullName>
    </submittedName>
</protein>
<dbReference type="EMBL" id="VFOM01000001">
    <property type="protein sequence ID" value="TQL47917.1"/>
    <property type="molecule type" value="Genomic_DNA"/>
</dbReference>
<keyword evidence="3" id="KW-0413">Isomerase</keyword>
<dbReference type="PANTHER" id="PTHR30511">
    <property type="entry name" value="ALANINE RACEMASE"/>
    <property type="match status" value="1"/>
</dbReference>
<dbReference type="InterPro" id="IPR009006">
    <property type="entry name" value="Ala_racemase/Decarboxylase_C"/>
</dbReference>
<dbReference type="InterPro" id="IPR000821">
    <property type="entry name" value="Ala_racemase"/>
</dbReference>
<accession>A0A542YIK9</accession>
<gene>
    <name evidence="6" type="ORF">FB562_0992</name>
</gene>
<comment type="caution">
    <text evidence="6">The sequence shown here is derived from an EMBL/GenBank/DDBJ whole genome shotgun (WGS) entry which is preliminary data.</text>
</comment>
<dbReference type="GO" id="GO:0030170">
    <property type="term" value="F:pyridoxal phosphate binding"/>
    <property type="evidence" value="ECO:0007669"/>
    <property type="project" value="TreeGrafter"/>
</dbReference>
<comment type="cofactor">
    <cofactor evidence="1 4">
        <name>pyridoxal 5'-phosphate</name>
        <dbReference type="ChEBI" id="CHEBI:597326"/>
    </cofactor>
</comment>
<dbReference type="Gene3D" id="3.20.20.10">
    <property type="entry name" value="Alanine racemase"/>
    <property type="match status" value="1"/>
</dbReference>
<dbReference type="OrthoDB" id="9813814at2"/>
<name>A0A542YIK9_9MICO</name>
<organism evidence="6 7">
    <name type="scientific">Homoserinimonas aerilata</name>
    <dbReference type="NCBI Taxonomy" id="1162970"/>
    <lineage>
        <taxon>Bacteria</taxon>
        <taxon>Bacillati</taxon>
        <taxon>Actinomycetota</taxon>
        <taxon>Actinomycetes</taxon>
        <taxon>Micrococcales</taxon>
        <taxon>Microbacteriaceae</taxon>
        <taxon>Homoserinimonas</taxon>
    </lineage>
</organism>
<dbReference type="NCBIfam" id="TIGR00492">
    <property type="entry name" value="alr"/>
    <property type="match status" value="1"/>
</dbReference>
<keyword evidence="2 4" id="KW-0663">Pyridoxal phosphate</keyword>
<dbReference type="InterPro" id="IPR001608">
    <property type="entry name" value="Ala_racemase_N"/>
</dbReference>
<keyword evidence="7" id="KW-1185">Reference proteome</keyword>
<evidence type="ECO:0000313" key="6">
    <source>
        <dbReference type="EMBL" id="TQL47917.1"/>
    </source>
</evidence>
<dbReference type="CDD" id="cd00430">
    <property type="entry name" value="PLPDE_III_AR"/>
    <property type="match status" value="1"/>
</dbReference>
<sequence>MNSRPKQVSAEAVIDLAAYERNLALLTSRIAPARLMAVIKSDAYGHGLVPIARAAVAAGVTELGVLELGPALALRTAGIGEAVRLFVWLFSPDDDLRAALDGGVELGISTVAELDAIIAASGAKPARIHLKIDTGLHRNGADPEDWPTLVASAVAAEQAGSVVLAGVWTHISEASDEEDSASIARFTEAIAIAEGLGASFSVRHLAASAAGFGRDDARFDMVRFGAFCYGIAPGSGIGPGELGLTPVMTLRAPIVSVDDDPDAAGHSIATIPIGYGDGILSECAGRVEVTVGGRRWPVIEVGVDALRLRVDRSAVSLGDTARLFGPGDDGEATLQEWADALGTIGEEIVVRISAAIPRIHIG</sequence>
<dbReference type="GO" id="GO:0008784">
    <property type="term" value="F:alanine racemase activity"/>
    <property type="evidence" value="ECO:0007669"/>
    <property type="project" value="InterPro"/>
</dbReference>
<evidence type="ECO:0000313" key="7">
    <source>
        <dbReference type="Proteomes" id="UP000317998"/>
    </source>
</evidence>
<dbReference type="GO" id="GO:0005829">
    <property type="term" value="C:cytosol"/>
    <property type="evidence" value="ECO:0007669"/>
    <property type="project" value="TreeGrafter"/>
</dbReference>
<feature type="domain" description="Alanine racemase C-terminal" evidence="5">
    <location>
        <begin position="247"/>
        <end position="361"/>
    </location>
</feature>
<dbReference type="AlphaFoldDB" id="A0A542YIK9"/>
<dbReference type="GO" id="GO:0030632">
    <property type="term" value="P:D-alanine biosynthetic process"/>
    <property type="evidence" value="ECO:0007669"/>
    <property type="project" value="TreeGrafter"/>
</dbReference>
<dbReference type="GO" id="GO:0009252">
    <property type="term" value="P:peptidoglycan biosynthetic process"/>
    <property type="evidence" value="ECO:0007669"/>
    <property type="project" value="TreeGrafter"/>
</dbReference>
<dbReference type="InterPro" id="IPR029066">
    <property type="entry name" value="PLP-binding_barrel"/>
</dbReference>
<evidence type="ECO:0000259" key="5">
    <source>
        <dbReference type="SMART" id="SM01005"/>
    </source>
</evidence>
<dbReference type="SUPFAM" id="SSF50621">
    <property type="entry name" value="Alanine racemase C-terminal domain-like"/>
    <property type="match status" value="1"/>
</dbReference>
<feature type="modified residue" description="N6-(pyridoxal phosphate)lysine" evidence="4">
    <location>
        <position position="40"/>
    </location>
</feature>
<evidence type="ECO:0000256" key="4">
    <source>
        <dbReference type="PIRSR" id="PIRSR600821-50"/>
    </source>
</evidence>
<dbReference type="PRINTS" id="PR00992">
    <property type="entry name" value="ALARACEMASE"/>
</dbReference>
<evidence type="ECO:0000256" key="3">
    <source>
        <dbReference type="ARBA" id="ARBA00023235"/>
    </source>
</evidence>
<dbReference type="SUPFAM" id="SSF51419">
    <property type="entry name" value="PLP-binding barrel"/>
    <property type="match status" value="1"/>
</dbReference>
<dbReference type="PROSITE" id="PS00395">
    <property type="entry name" value="ALANINE_RACEMASE"/>
    <property type="match status" value="1"/>
</dbReference>
<dbReference type="InterPro" id="IPR011079">
    <property type="entry name" value="Ala_racemase_C"/>
</dbReference>
<dbReference type="Pfam" id="PF01168">
    <property type="entry name" value="Ala_racemase_N"/>
    <property type="match status" value="1"/>
</dbReference>
<evidence type="ECO:0000256" key="2">
    <source>
        <dbReference type="ARBA" id="ARBA00022898"/>
    </source>
</evidence>
<reference evidence="6 7" key="1">
    <citation type="submission" date="2019-06" db="EMBL/GenBank/DDBJ databases">
        <title>Sequencing the genomes of 1000 actinobacteria strains.</title>
        <authorList>
            <person name="Klenk H.-P."/>
        </authorList>
    </citation>
    <scope>NUCLEOTIDE SEQUENCE [LARGE SCALE GENOMIC DNA]</scope>
    <source>
        <strain evidence="6 7">DSM 26477</strain>
    </source>
</reference>
<dbReference type="InterPro" id="IPR020622">
    <property type="entry name" value="Ala_racemase_pyridoxalP-BS"/>
</dbReference>
<dbReference type="Proteomes" id="UP000317998">
    <property type="component" value="Unassembled WGS sequence"/>
</dbReference>
<dbReference type="RefSeq" id="WP_141880117.1">
    <property type="nucleotide sequence ID" value="NZ_VFOM01000001.1"/>
</dbReference>
<dbReference type="Pfam" id="PF00842">
    <property type="entry name" value="Ala_racemase_C"/>
    <property type="match status" value="1"/>
</dbReference>